<dbReference type="InterPro" id="IPR003362">
    <property type="entry name" value="Bact_transf"/>
</dbReference>
<keyword evidence="1" id="KW-0812">Transmembrane</keyword>
<dbReference type="Pfam" id="PF13727">
    <property type="entry name" value="CoA_binding_3"/>
    <property type="match status" value="1"/>
</dbReference>
<gene>
    <name evidence="3" type="ORF">METZ01_LOCUS483210</name>
</gene>
<dbReference type="GO" id="GO:0016780">
    <property type="term" value="F:phosphotransferase activity, for other substituted phosphate groups"/>
    <property type="evidence" value="ECO:0007669"/>
    <property type="project" value="TreeGrafter"/>
</dbReference>
<dbReference type="PANTHER" id="PTHR30576">
    <property type="entry name" value="COLANIC BIOSYNTHESIS UDP-GLUCOSE LIPID CARRIER TRANSFERASE"/>
    <property type="match status" value="1"/>
</dbReference>
<keyword evidence="1" id="KW-0472">Membrane</keyword>
<feature type="non-terminal residue" evidence="3">
    <location>
        <position position="1"/>
    </location>
</feature>
<evidence type="ECO:0000313" key="3">
    <source>
        <dbReference type="EMBL" id="SVE30356.1"/>
    </source>
</evidence>
<dbReference type="AlphaFoldDB" id="A0A383CDA4"/>
<feature type="domain" description="Bacterial sugar transferase" evidence="2">
    <location>
        <begin position="122"/>
        <end position="235"/>
    </location>
</feature>
<reference evidence="3" key="1">
    <citation type="submission" date="2018-05" db="EMBL/GenBank/DDBJ databases">
        <authorList>
            <person name="Lanie J.A."/>
            <person name="Ng W.-L."/>
            <person name="Kazmierczak K.M."/>
            <person name="Andrzejewski T.M."/>
            <person name="Davidsen T.M."/>
            <person name="Wayne K.J."/>
            <person name="Tettelin H."/>
            <person name="Glass J.I."/>
            <person name="Rusch D."/>
            <person name="Podicherti R."/>
            <person name="Tsui H.-C.T."/>
            <person name="Winkler M.E."/>
        </authorList>
    </citation>
    <scope>NUCLEOTIDE SEQUENCE</scope>
</reference>
<dbReference type="EMBL" id="UINC01208010">
    <property type="protein sequence ID" value="SVE30356.1"/>
    <property type="molecule type" value="Genomic_DNA"/>
</dbReference>
<keyword evidence="1" id="KW-1133">Transmembrane helix</keyword>
<feature type="non-terminal residue" evidence="3">
    <location>
        <position position="241"/>
    </location>
</feature>
<protein>
    <recommendedName>
        <fullName evidence="2">Bacterial sugar transferase domain-containing protein</fullName>
    </recommendedName>
</protein>
<proteinExistence type="predicted"/>
<evidence type="ECO:0000256" key="1">
    <source>
        <dbReference type="SAM" id="Phobius"/>
    </source>
</evidence>
<dbReference type="Gene3D" id="3.40.50.720">
    <property type="entry name" value="NAD(P)-binding Rossmann-like Domain"/>
    <property type="match status" value="1"/>
</dbReference>
<feature type="transmembrane region" description="Helical" evidence="1">
    <location>
        <begin position="127"/>
        <end position="148"/>
    </location>
</feature>
<sequence>DAYHLADEINRNPSLGFTLTGYFNVIKNTNMDRYCPYLGTPAEISTYLTNHNIHEMIIALDVHEHDKLLHIIGEFNKFNININIIPDMYEAISGQVSIDIIRGLPLLNINPDIMTEFQEIYKRAMDLCICIMALIMLFPVNILIALIIRITSPGKILYKQIRVGLNGDQFTLIKFRTMYDNSEDNTGPIWSDKEDDRITGPGKILRKYHLDEIPQLLNVLYGTMSIIGPRPERPAIIENLM</sequence>
<accession>A0A383CDA4</accession>
<name>A0A383CDA4_9ZZZZ</name>
<dbReference type="Pfam" id="PF02397">
    <property type="entry name" value="Bac_transf"/>
    <property type="match status" value="1"/>
</dbReference>
<evidence type="ECO:0000259" key="2">
    <source>
        <dbReference type="Pfam" id="PF02397"/>
    </source>
</evidence>
<organism evidence="3">
    <name type="scientific">marine metagenome</name>
    <dbReference type="NCBI Taxonomy" id="408172"/>
    <lineage>
        <taxon>unclassified sequences</taxon>
        <taxon>metagenomes</taxon>
        <taxon>ecological metagenomes</taxon>
    </lineage>
</organism>
<dbReference type="PANTHER" id="PTHR30576:SF0">
    <property type="entry name" value="UNDECAPRENYL-PHOSPHATE N-ACETYLGALACTOSAMINYL 1-PHOSPHATE TRANSFERASE-RELATED"/>
    <property type="match status" value="1"/>
</dbReference>